<feature type="chain" id="PRO_5006411575" description="NEAT domain-containing protein" evidence="5">
    <location>
        <begin position="31"/>
        <end position="258"/>
    </location>
</feature>
<protein>
    <recommendedName>
        <fullName evidence="6">NEAT domain-containing protein</fullName>
    </recommendedName>
</protein>
<reference evidence="7 8" key="1">
    <citation type="journal article" date="2015" name="Genome Announc.">
        <title>Expanding the biotechnology potential of lactobacilli through comparative genomics of 213 strains and associated genera.</title>
        <authorList>
            <person name="Sun Z."/>
            <person name="Harris H.M."/>
            <person name="McCann A."/>
            <person name="Guo C."/>
            <person name="Argimon S."/>
            <person name="Zhang W."/>
            <person name="Yang X."/>
            <person name="Jeffery I.B."/>
            <person name="Cooney J.C."/>
            <person name="Kagawa T.F."/>
            <person name="Liu W."/>
            <person name="Song Y."/>
            <person name="Salvetti E."/>
            <person name="Wrobel A."/>
            <person name="Rasinkangas P."/>
            <person name="Parkhill J."/>
            <person name="Rea M.C."/>
            <person name="O'Sullivan O."/>
            <person name="Ritari J."/>
            <person name="Douillard F.P."/>
            <person name="Paul Ross R."/>
            <person name="Yang R."/>
            <person name="Briner A.E."/>
            <person name="Felis G.E."/>
            <person name="de Vos W.M."/>
            <person name="Barrangou R."/>
            <person name="Klaenhammer T.R."/>
            <person name="Caufield P.W."/>
            <person name="Cui Y."/>
            <person name="Zhang H."/>
            <person name="O'Toole P.W."/>
        </authorList>
    </citation>
    <scope>NUCLEOTIDE SEQUENCE [LARGE SCALE GENOMIC DNA]</scope>
    <source>
        <strain evidence="7 8">DSM 15946</strain>
    </source>
</reference>
<keyword evidence="2 5" id="KW-0732">Signal</keyword>
<evidence type="ECO:0000259" key="6">
    <source>
        <dbReference type="PROSITE" id="PS50978"/>
    </source>
</evidence>
<evidence type="ECO:0000256" key="2">
    <source>
        <dbReference type="ARBA" id="ARBA00022729"/>
    </source>
</evidence>
<feature type="signal peptide" evidence="5">
    <location>
        <begin position="1"/>
        <end position="30"/>
    </location>
</feature>
<evidence type="ECO:0000313" key="8">
    <source>
        <dbReference type="Proteomes" id="UP000050816"/>
    </source>
</evidence>
<dbReference type="GO" id="GO:0030313">
    <property type="term" value="C:cell envelope"/>
    <property type="evidence" value="ECO:0007669"/>
    <property type="project" value="UniProtKB-SubCell"/>
</dbReference>
<gene>
    <name evidence="7" type="ORF">FC43_GL000384</name>
</gene>
<proteinExistence type="predicted"/>
<dbReference type="Gene3D" id="2.60.40.1850">
    <property type="match status" value="1"/>
</dbReference>
<feature type="transmembrane region" description="Helical" evidence="4">
    <location>
        <begin position="225"/>
        <end position="249"/>
    </location>
</feature>
<dbReference type="EMBL" id="AZFK01000077">
    <property type="protein sequence ID" value="KRL88440.1"/>
    <property type="molecule type" value="Genomic_DNA"/>
</dbReference>
<dbReference type="InterPro" id="IPR037250">
    <property type="entry name" value="NEAT_dom_sf"/>
</dbReference>
<dbReference type="CDD" id="cd06920">
    <property type="entry name" value="NEAT"/>
    <property type="match status" value="1"/>
</dbReference>
<accession>A0A0R1UBT2</accession>
<dbReference type="SMART" id="SM00725">
    <property type="entry name" value="NEAT"/>
    <property type="match status" value="1"/>
</dbReference>
<organism evidence="7 8">
    <name type="scientific">Limosilactobacillus ingluviei DSM 15946</name>
    <dbReference type="NCBI Taxonomy" id="1423760"/>
    <lineage>
        <taxon>Bacteria</taxon>
        <taxon>Bacillati</taxon>
        <taxon>Bacillota</taxon>
        <taxon>Bacilli</taxon>
        <taxon>Lactobacillales</taxon>
        <taxon>Lactobacillaceae</taxon>
        <taxon>Limosilactobacillus</taxon>
    </lineage>
</organism>
<evidence type="ECO:0000256" key="3">
    <source>
        <dbReference type="SAM" id="MobiDB-lite"/>
    </source>
</evidence>
<comment type="subcellular location">
    <subcellularLocation>
        <location evidence="1">Cell envelope</location>
    </subcellularLocation>
</comment>
<sequence length="258" mass="27654">MKKIKFNWGRWLTLLTVTLFGLLGVTNAHAASVNYQTLKYGTNQTSMADSYYVRPAQVTVSGNQYVVTMTIHTAANLGAWPVTVYSINGQAPQSVSKTQGGGGYNYAYSFTAKSLNGVISSSIHVNVPSANYNADHNISFKFDTSQLPALNGKNAKGTKNSAAATTSTGEAAGANDPQLQAKLNKLNAQAKSQSQAASRKESRLAKQTLEQNVQAQAANDRNQKLFYYVLIGGGLGLIVIIASAAYFIINAKKNLPRH</sequence>
<evidence type="ECO:0000313" key="7">
    <source>
        <dbReference type="EMBL" id="KRL88440.1"/>
    </source>
</evidence>
<dbReference type="PATRIC" id="fig|1423760.3.peg.403"/>
<dbReference type="InterPro" id="IPR006635">
    <property type="entry name" value="NEAT_dom"/>
</dbReference>
<dbReference type="SUPFAM" id="SSF158911">
    <property type="entry name" value="NEAT domain-like"/>
    <property type="match status" value="1"/>
</dbReference>
<evidence type="ECO:0000256" key="1">
    <source>
        <dbReference type="ARBA" id="ARBA00004196"/>
    </source>
</evidence>
<keyword evidence="4" id="KW-1133">Transmembrane helix</keyword>
<feature type="region of interest" description="Disordered" evidence="3">
    <location>
        <begin position="151"/>
        <end position="174"/>
    </location>
</feature>
<dbReference type="AlphaFoldDB" id="A0A0R1UBT2"/>
<comment type="caution">
    <text evidence="7">The sequence shown here is derived from an EMBL/GenBank/DDBJ whole genome shotgun (WGS) entry which is preliminary data.</text>
</comment>
<dbReference type="PROSITE" id="PS50978">
    <property type="entry name" value="NEAT"/>
    <property type="match status" value="1"/>
</dbReference>
<keyword evidence="4" id="KW-0812">Transmembrane</keyword>
<keyword evidence="4" id="KW-0472">Membrane</keyword>
<feature type="compositionally biased region" description="Low complexity" evidence="3">
    <location>
        <begin position="161"/>
        <end position="174"/>
    </location>
</feature>
<dbReference type="Proteomes" id="UP000050816">
    <property type="component" value="Unassembled WGS sequence"/>
</dbReference>
<dbReference type="Pfam" id="PF05031">
    <property type="entry name" value="NEAT"/>
    <property type="match status" value="1"/>
</dbReference>
<evidence type="ECO:0000256" key="4">
    <source>
        <dbReference type="SAM" id="Phobius"/>
    </source>
</evidence>
<dbReference type="RefSeq" id="WP_056955391.1">
    <property type="nucleotide sequence ID" value="NZ_AZFK01000077.1"/>
</dbReference>
<name>A0A0R1UBT2_9LACO</name>
<evidence type="ECO:0000256" key="5">
    <source>
        <dbReference type="SAM" id="SignalP"/>
    </source>
</evidence>
<feature type="domain" description="NEAT" evidence="6">
    <location>
        <begin position="26"/>
        <end position="150"/>
    </location>
</feature>